<evidence type="ECO:0000259" key="1">
    <source>
        <dbReference type="Pfam" id="PF06230"/>
    </source>
</evidence>
<accession>A0A2P1P918</accession>
<dbReference type="InterPro" id="IPR010415">
    <property type="entry name" value="LpxI_C"/>
</dbReference>
<dbReference type="InterPro" id="IPR043167">
    <property type="entry name" value="LpxI_C_sf"/>
</dbReference>
<feature type="domain" description="LpxI C-terminal" evidence="1">
    <location>
        <begin position="134"/>
        <end position="262"/>
    </location>
</feature>
<evidence type="ECO:0008006" key="5">
    <source>
        <dbReference type="Google" id="ProtNLM"/>
    </source>
</evidence>
<organism evidence="3 4">
    <name type="scientific">Candidatus Phycorickettsia trachydisci</name>
    <dbReference type="NCBI Taxonomy" id="2115978"/>
    <lineage>
        <taxon>Bacteria</taxon>
        <taxon>Pseudomonadati</taxon>
        <taxon>Pseudomonadota</taxon>
        <taxon>Alphaproteobacteria</taxon>
        <taxon>Rickettsiales</taxon>
        <taxon>Rickettsiaceae</taxon>
        <taxon>Candidatus Phycorickettsia</taxon>
    </lineage>
</organism>
<evidence type="ECO:0000259" key="2">
    <source>
        <dbReference type="Pfam" id="PF17930"/>
    </source>
</evidence>
<keyword evidence="4" id="KW-1185">Reference proteome</keyword>
<dbReference type="EMBL" id="CP027845">
    <property type="protein sequence ID" value="AVP87756.1"/>
    <property type="molecule type" value="Genomic_DNA"/>
</dbReference>
<protein>
    <recommendedName>
        <fullName evidence="5">UDP-2,3-diacylglucosamine pyrophosphatase</fullName>
    </recommendedName>
</protein>
<dbReference type="Gene3D" id="3.40.140.80">
    <property type="match status" value="1"/>
</dbReference>
<dbReference type="Proteomes" id="UP000241762">
    <property type="component" value="Chromosome"/>
</dbReference>
<dbReference type="PANTHER" id="PTHR39962:SF1">
    <property type="entry name" value="LPXI FAMILY PROTEIN"/>
    <property type="match status" value="1"/>
</dbReference>
<evidence type="ECO:0000313" key="3">
    <source>
        <dbReference type="EMBL" id="AVP87756.1"/>
    </source>
</evidence>
<dbReference type="Pfam" id="PF06230">
    <property type="entry name" value="LpxI_C"/>
    <property type="match status" value="1"/>
</dbReference>
<sequence>MSIGILAGGGNLPQILATNAAKQGREVSVIALDGFASVDDFQDYNSAQLKIGQVKKIIQFLQENNVKEVVFAGKVTRLKWSSLYVDSLGSKLLAKIAINKVLGDDKLLNIIMKFVEEYNFKVISPLDLLGSQDINTKAKPSKNDLEDIKLGLEVLEAISVFDIGQSVIVENGYILGIEGAEGTDELILRTQNLKRHDAPSGVLVKAFKSTQNSKLDIPTIGPTTLENAIAAGLKGIAIGRDKVIILEADKMQDLANQANMFVFKENA</sequence>
<feature type="domain" description="LpxI N-terminal" evidence="2">
    <location>
        <begin position="3"/>
        <end position="129"/>
    </location>
</feature>
<dbReference type="Pfam" id="PF17930">
    <property type="entry name" value="LpxI_N"/>
    <property type="match status" value="1"/>
</dbReference>
<dbReference type="RefSeq" id="WP_106874602.1">
    <property type="nucleotide sequence ID" value="NZ_CP027845.1"/>
</dbReference>
<dbReference type="KEGG" id="ptc:phytr_8240"/>
<proteinExistence type="predicted"/>
<gene>
    <name evidence="3" type="ORF">phytr_8240</name>
</gene>
<dbReference type="PANTHER" id="PTHR39962">
    <property type="entry name" value="BLL4848 PROTEIN"/>
    <property type="match status" value="1"/>
</dbReference>
<dbReference type="AlphaFoldDB" id="A0A2P1P918"/>
<dbReference type="InterPro" id="IPR053174">
    <property type="entry name" value="LpxI"/>
</dbReference>
<dbReference type="InterPro" id="IPR041255">
    <property type="entry name" value="LpxI_N"/>
</dbReference>
<reference evidence="3 4" key="1">
    <citation type="submission" date="2018-03" db="EMBL/GenBank/DDBJ databases">
        <title>A gene transfer event suggests a long-term partnership between eustigmatophyte algae and a novel lineage of endosymbiotic bacteria.</title>
        <authorList>
            <person name="Yurchenko T."/>
            <person name="Sevcikova T."/>
            <person name="Pribyl P."/>
            <person name="El Karkouri K."/>
            <person name="Klimes V."/>
            <person name="Amaral R."/>
            <person name="Zbrankova V."/>
            <person name="Kim E."/>
            <person name="Raoult D."/>
            <person name="Santos L.M.A."/>
            <person name="Elias M."/>
        </authorList>
    </citation>
    <scope>NUCLEOTIDE SEQUENCE [LARGE SCALE GENOMIC DNA]</scope>
    <source>
        <strain evidence="3">CCALA 838</strain>
    </source>
</reference>
<dbReference type="Gene3D" id="3.40.50.20">
    <property type="match status" value="1"/>
</dbReference>
<dbReference type="OrthoDB" id="9789836at2"/>
<evidence type="ECO:0000313" key="4">
    <source>
        <dbReference type="Proteomes" id="UP000241762"/>
    </source>
</evidence>
<name>A0A2P1P918_9RICK</name>